<dbReference type="SUPFAM" id="SSF51735">
    <property type="entry name" value="NAD(P)-binding Rossmann-fold domains"/>
    <property type="match status" value="1"/>
</dbReference>
<keyword evidence="9 12" id="KW-0368">Histidine biosynthesis</keyword>
<dbReference type="FunFam" id="3.40.50.10860:FF:000005">
    <property type="entry name" value="C-1-tetrahydrofolate synthase, cytoplasmic, putative"/>
    <property type="match status" value="1"/>
</dbReference>
<dbReference type="GO" id="GO:0006164">
    <property type="term" value="P:purine nucleotide biosynthetic process"/>
    <property type="evidence" value="ECO:0007669"/>
    <property type="project" value="UniProtKB-KW"/>
</dbReference>
<evidence type="ECO:0000256" key="10">
    <source>
        <dbReference type="ARBA" id="ARBA00023167"/>
    </source>
</evidence>
<protein>
    <recommendedName>
        <fullName evidence="12">Bifunctional protein FolD</fullName>
    </recommendedName>
    <domain>
        <recommendedName>
            <fullName evidence="12">Methylenetetrahydrofolate dehydrogenase</fullName>
            <ecNumber evidence="12">1.5.1.5</ecNumber>
        </recommendedName>
    </domain>
    <domain>
        <recommendedName>
            <fullName evidence="12">Methenyltetrahydrofolate cyclohydrolase</fullName>
            <ecNumber evidence="12">3.5.4.9</ecNumber>
        </recommendedName>
    </domain>
</protein>
<dbReference type="GO" id="GO:0004488">
    <property type="term" value="F:methylenetetrahydrofolate dehydrogenase (NADP+) activity"/>
    <property type="evidence" value="ECO:0007669"/>
    <property type="project" value="UniProtKB-UniRule"/>
</dbReference>
<gene>
    <name evidence="12 15" type="primary">folD</name>
    <name evidence="15" type="ORF">IAA66_00140</name>
</gene>
<comment type="catalytic activity">
    <reaction evidence="12">
        <text>(6R)-5,10-methenyltetrahydrofolate + H2O = (6R)-10-formyltetrahydrofolate + H(+)</text>
        <dbReference type="Rhea" id="RHEA:23700"/>
        <dbReference type="ChEBI" id="CHEBI:15377"/>
        <dbReference type="ChEBI" id="CHEBI:15378"/>
        <dbReference type="ChEBI" id="CHEBI:57455"/>
        <dbReference type="ChEBI" id="CHEBI:195366"/>
        <dbReference type="EC" id="3.5.4.9"/>
    </reaction>
</comment>
<dbReference type="GO" id="GO:0005829">
    <property type="term" value="C:cytosol"/>
    <property type="evidence" value="ECO:0007669"/>
    <property type="project" value="TreeGrafter"/>
</dbReference>
<dbReference type="SUPFAM" id="SSF53223">
    <property type="entry name" value="Aminoacid dehydrogenase-like, N-terminal domain"/>
    <property type="match status" value="1"/>
</dbReference>
<keyword evidence="11 12" id="KW-0511">Multifunctional enzyme</keyword>
<dbReference type="PANTHER" id="PTHR48099">
    <property type="entry name" value="C-1-TETRAHYDROFOLATE SYNTHASE, CYTOPLASMIC-RELATED"/>
    <property type="match status" value="1"/>
</dbReference>
<evidence type="ECO:0000256" key="9">
    <source>
        <dbReference type="ARBA" id="ARBA00023102"/>
    </source>
</evidence>
<reference evidence="15" key="2">
    <citation type="journal article" date="2021" name="PeerJ">
        <title>Extensive microbial diversity within the chicken gut microbiome revealed by metagenomics and culture.</title>
        <authorList>
            <person name="Gilroy R."/>
            <person name="Ravi A."/>
            <person name="Getino M."/>
            <person name="Pursley I."/>
            <person name="Horton D.L."/>
            <person name="Alikhan N.F."/>
            <person name="Baker D."/>
            <person name="Gharbi K."/>
            <person name="Hall N."/>
            <person name="Watson M."/>
            <person name="Adriaenssens E.M."/>
            <person name="Foster-Nyarko E."/>
            <person name="Jarju S."/>
            <person name="Secka A."/>
            <person name="Antonio M."/>
            <person name="Oren A."/>
            <person name="Chaudhuri R.R."/>
            <person name="La Ragione R."/>
            <person name="Hildebrand F."/>
            <person name="Pallen M.J."/>
        </authorList>
    </citation>
    <scope>NUCLEOTIDE SEQUENCE</scope>
    <source>
        <strain evidence="15">ChiHile30-977</strain>
    </source>
</reference>
<dbReference type="InterPro" id="IPR020631">
    <property type="entry name" value="THF_DH/CycHdrlase_NAD-bd_dom"/>
</dbReference>
<proteinExistence type="inferred from homology"/>
<dbReference type="InterPro" id="IPR000672">
    <property type="entry name" value="THF_DH/CycHdrlase"/>
</dbReference>
<comment type="subunit">
    <text evidence="2 12">Homodimer.</text>
</comment>
<keyword evidence="4 12" id="KW-0028">Amino-acid biosynthesis</keyword>
<dbReference type="GO" id="GO:0035999">
    <property type="term" value="P:tetrahydrofolate interconversion"/>
    <property type="evidence" value="ECO:0007669"/>
    <property type="project" value="UniProtKB-UniRule"/>
</dbReference>
<comment type="caution">
    <text evidence="15">The sequence shown here is derived from an EMBL/GenBank/DDBJ whole genome shotgun (WGS) entry which is preliminary data.</text>
</comment>
<dbReference type="Proteomes" id="UP000886819">
    <property type="component" value="Unassembled WGS sequence"/>
</dbReference>
<comment type="caution">
    <text evidence="12">Lacks conserved residue(s) required for the propagation of feature annotation.</text>
</comment>
<keyword evidence="8 12" id="KW-0560">Oxidoreductase</keyword>
<dbReference type="InterPro" id="IPR046346">
    <property type="entry name" value="Aminoacid_DH-like_N_sf"/>
</dbReference>
<dbReference type="InterPro" id="IPR036291">
    <property type="entry name" value="NAD(P)-bd_dom_sf"/>
</dbReference>
<dbReference type="PANTHER" id="PTHR48099:SF5">
    <property type="entry name" value="C-1-TETRAHYDROFOLATE SYNTHASE, CYTOPLASMIC"/>
    <property type="match status" value="1"/>
</dbReference>
<evidence type="ECO:0000256" key="1">
    <source>
        <dbReference type="ARBA" id="ARBA00004777"/>
    </source>
</evidence>
<evidence type="ECO:0000256" key="12">
    <source>
        <dbReference type="HAMAP-Rule" id="MF_01576"/>
    </source>
</evidence>
<dbReference type="Gene3D" id="3.40.50.720">
    <property type="entry name" value="NAD(P)-binding Rossmann-like Domain"/>
    <property type="match status" value="1"/>
</dbReference>
<feature type="domain" description="Tetrahydrofolate dehydrogenase/cyclohydrolase catalytic" evidence="13">
    <location>
        <begin position="6"/>
        <end position="120"/>
    </location>
</feature>
<sequence length="282" mass="29402">MAATLIDGKAIAREIREGLKARCAALAARGVTPGLAVVLVGEDAASQIYVRNKERACKATGIRSVAVRLPADTTQEALEDKIRALNDDATVDGILVQLPLPAGLDERRVLALIRPEKDVDGFHVQSMGALVTGAAGFLSCTPKGCLELIRRTGVPLAGKEAVVVGRSNIVGKPMALLLLRENATVTVCHSRTADLAAHTRRADILVAAVGRPGMITGDMIKPGAVVIDVGINRLEDGRVVGDVDFASAEPVAGFLTPVPGGVGPMTIAMLLENTLESAEKRA</sequence>
<name>A0A9D0YW28_9FIRM</name>
<evidence type="ECO:0000256" key="11">
    <source>
        <dbReference type="ARBA" id="ARBA00023268"/>
    </source>
</evidence>
<dbReference type="PROSITE" id="PS00767">
    <property type="entry name" value="THF_DHG_CYH_2"/>
    <property type="match status" value="1"/>
</dbReference>
<evidence type="ECO:0000259" key="14">
    <source>
        <dbReference type="Pfam" id="PF02882"/>
    </source>
</evidence>
<dbReference type="NCBIfam" id="NF010786">
    <property type="entry name" value="PRK14189.1"/>
    <property type="match status" value="1"/>
</dbReference>
<evidence type="ECO:0000256" key="3">
    <source>
        <dbReference type="ARBA" id="ARBA00022563"/>
    </source>
</evidence>
<dbReference type="NCBIfam" id="NF008058">
    <property type="entry name" value="PRK10792.1"/>
    <property type="match status" value="1"/>
</dbReference>
<dbReference type="CDD" id="cd01080">
    <property type="entry name" value="NAD_bind_m-THF_DH_Cyclohyd"/>
    <property type="match status" value="1"/>
</dbReference>
<keyword evidence="6 12" id="KW-0378">Hydrolase</keyword>
<feature type="binding site" evidence="12">
    <location>
        <position position="231"/>
    </location>
    <ligand>
        <name>NADP(+)</name>
        <dbReference type="ChEBI" id="CHEBI:58349"/>
    </ligand>
</feature>
<accession>A0A9D0YW28</accession>
<evidence type="ECO:0000256" key="7">
    <source>
        <dbReference type="ARBA" id="ARBA00022857"/>
    </source>
</evidence>
<feature type="binding site" evidence="12">
    <location>
        <begin position="165"/>
        <end position="167"/>
    </location>
    <ligand>
        <name>NADP(+)</name>
        <dbReference type="ChEBI" id="CHEBI:58349"/>
    </ligand>
</feature>
<dbReference type="Pfam" id="PF02882">
    <property type="entry name" value="THF_DHG_CYH_C"/>
    <property type="match status" value="1"/>
</dbReference>
<keyword evidence="5 12" id="KW-0658">Purine biosynthesis</keyword>
<evidence type="ECO:0000313" key="16">
    <source>
        <dbReference type="Proteomes" id="UP000886819"/>
    </source>
</evidence>
<evidence type="ECO:0000313" key="15">
    <source>
        <dbReference type="EMBL" id="HIQ61980.1"/>
    </source>
</evidence>
<dbReference type="GO" id="GO:0004477">
    <property type="term" value="F:methenyltetrahydrofolate cyclohydrolase activity"/>
    <property type="evidence" value="ECO:0007669"/>
    <property type="project" value="UniProtKB-UniRule"/>
</dbReference>
<dbReference type="Pfam" id="PF00763">
    <property type="entry name" value="THF_DHG_CYH"/>
    <property type="match status" value="1"/>
</dbReference>
<evidence type="ECO:0000256" key="4">
    <source>
        <dbReference type="ARBA" id="ARBA00022605"/>
    </source>
</evidence>
<comment type="pathway">
    <text evidence="1 12">One-carbon metabolism; tetrahydrofolate interconversion.</text>
</comment>
<comment type="function">
    <text evidence="12">Catalyzes the oxidation of 5,10-methylenetetrahydrofolate to 5,10-methenyltetrahydrofolate and then the hydrolysis of 5,10-methenyltetrahydrofolate to 10-formyltetrahydrofolate.</text>
</comment>
<keyword evidence="10 12" id="KW-0486">Methionine biosynthesis</keyword>
<evidence type="ECO:0000256" key="6">
    <source>
        <dbReference type="ARBA" id="ARBA00022801"/>
    </source>
</evidence>
<keyword evidence="7 12" id="KW-0521">NADP</keyword>
<dbReference type="EC" id="1.5.1.5" evidence="12"/>
<comment type="catalytic activity">
    <reaction evidence="12">
        <text>(6R)-5,10-methylene-5,6,7,8-tetrahydrofolate + NADP(+) = (6R)-5,10-methenyltetrahydrofolate + NADPH</text>
        <dbReference type="Rhea" id="RHEA:22812"/>
        <dbReference type="ChEBI" id="CHEBI:15636"/>
        <dbReference type="ChEBI" id="CHEBI:57455"/>
        <dbReference type="ChEBI" id="CHEBI:57783"/>
        <dbReference type="ChEBI" id="CHEBI:58349"/>
        <dbReference type="EC" id="1.5.1.5"/>
    </reaction>
</comment>
<evidence type="ECO:0000259" key="13">
    <source>
        <dbReference type="Pfam" id="PF00763"/>
    </source>
</evidence>
<dbReference type="EC" id="3.5.4.9" evidence="12"/>
<dbReference type="Gene3D" id="3.40.50.10860">
    <property type="entry name" value="Leucine Dehydrogenase, chain A, domain 1"/>
    <property type="match status" value="1"/>
</dbReference>
<comment type="similarity">
    <text evidence="12">Belongs to the tetrahydrofolate dehydrogenase/cyclohydrolase family.</text>
</comment>
<evidence type="ECO:0000256" key="5">
    <source>
        <dbReference type="ARBA" id="ARBA00022755"/>
    </source>
</evidence>
<keyword evidence="3 12" id="KW-0554">One-carbon metabolism</keyword>
<dbReference type="NCBIfam" id="NF010783">
    <property type="entry name" value="PRK14186.1"/>
    <property type="match status" value="1"/>
</dbReference>
<dbReference type="FunFam" id="3.40.50.720:FF:000094">
    <property type="entry name" value="Bifunctional protein FolD"/>
    <property type="match status" value="1"/>
</dbReference>
<dbReference type="HAMAP" id="MF_01576">
    <property type="entry name" value="THF_DHG_CYH"/>
    <property type="match status" value="1"/>
</dbReference>
<dbReference type="PRINTS" id="PR00085">
    <property type="entry name" value="THFDHDRGNASE"/>
</dbReference>
<feature type="domain" description="Tetrahydrofolate dehydrogenase/cyclohydrolase NAD(P)-binding" evidence="14">
    <location>
        <begin position="139"/>
        <end position="281"/>
    </location>
</feature>
<dbReference type="InterPro" id="IPR020867">
    <property type="entry name" value="THF_DH/CycHdrlase_CS"/>
</dbReference>
<evidence type="ECO:0000256" key="2">
    <source>
        <dbReference type="ARBA" id="ARBA00011738"/>
    </source>
</evidence>
<dbReference type="InterPro" id="IPR020630">
    <property type="entry name" value="THF_DH/CycHdrlase_cat_dom"/>
</dbReference>
<dbReference type="GO" id="GO:0000105">
    <property type="term" value="P:L-histidine biosynthetic process"/>
    <property type="evidence" value="ECO:0007669"/>
    <property type="project" value="UniProtKB-KW"/>
</dbReference>
<organism evidence="15 16">
    <name type="scientific">Candidatus Avichristensenella intestinipullorum</name>
    <dbReference type="NCBI Taxonomy" id="2840693"/>
    <lineage>
        <taxon>Bacteria</taxon>
        <taxon>Bacillati</taxon>
        <taxon>Bacillota</taxon>
        <taxon>Clostridia</taxon>
        <taxon>Candidatus Avichristensenella</taxon>
    </lineage>
</organism>
<reference evidence="15" key="1">
    <citation type="submission" date="2020-10" db="EMBL/GenBank/DDBJ databases">
        <authorList>
            <person name="Gilroy R."/>
        </authorList>
    </citation>
    <scope>NUCLEOTIDE SEQUENCE</scope>
    <source>
        <strain evidence="15">ChiHile30-977</strain>
    </source>
</reference>
<dbReference type="AlphaFoldDB" id="A0A9D0YW28"/>
<dbReference type="EMBL" id="DVFI01000002">
    <property type="protein sequence ID" value="HIQ61980.1"/>
    <property type="molecule type" value="Genomic_DNA"/>
</dbReference>
<evidence type="ECO:0000256" key="8">
    <source>
        <dbReference type="ARBA" id="ARBA00023002"/>
    </source>
</evidence>
<dbReference type="GO" id="GO:0009086">
    <property type="term" value="P:methionine biosynthetic process"/>
    <property type="evidence" value="ECO:0007669"/>
    <property type="project" value="UniProtKB-KW"/>
</dbReference>